<organism evidence="1 2">
    <name type="scientific">Ditylenchus dipsaci</name>
    <dbReference type="NCBI Taxonomy" id="166011"/>
    <lineage>
        <taxon>Eukaryota</taxon>
        <taxon>Metazoa</taxon>
        <taxon>Ecdysozoa</taxon>
        <taxon>Nematoda</taxon>
        <taxon>Chromadorea</taxon>
        <taxon>Rhabditida</taxon>
        <taxon>Tylenchina</taxon>
        <taxon>Tylenchomorpha</taxon>
        <taxon>Sphaerularioidea</taxon>
        <taxon>Anguinidae</taxon>
        <taxon>Anguininae</taxon>
        <taxon>Ditylenchus</taxon>
    </lineage>
</organism>
<accession>A0A915DI31</accession>
<proteinExistence type="predicted"/>
<dbReference type="Proteomes" id="UP000887574">
    <property type="component" value="Unplaced"/>
</dbReference>
<reference evidence="2" key="1">
    <citation type="submission" date="2022-11" db="UniProtKB">
        <authorList>
            <consortium name="WormBaseParasite"/>
        </authorList>
    </citation>
    <scope>IDENTIFICATION</scope>
</reference>
<evidence type="ECO:0000313" key="2">
    <source>
        <dbReference type="WBParaSite" id="jg19715"/>
    </source>
</evidence>
<name>A0A915DI31_9BILA</name>
<dbReference type="AlphaFoldDB" id="A0A915DI31"/>
<sequence>MCKYIGVKWYVLPVLCIFGWAQHQYIDTLKAMAKMNSESGRISGEVLFQQPYRSNAPILIKGHFTVWVTRVGYSRIGTEVVVRRQWYADGVTQVVVLRWHHQGRIIQIGAHQKLLGGHSGVRQSDRGMCSSMATHRPTDRKHFRTSWAGTLGMLQQARVG</sequence>
<keyword evidence="1" id="KW-1185">Reference proteome</keyword>
<protein>
    <submittedName>
        <fullName evidence="2">Uncharacterized protein</fullName>
    </submittedName>
</protein>
<dbReference type="WBParaSite" id="jg19715">
    <property type="protein sequence ID" value="jg19715"/>
    <property type="gene ID" value="jg19715"/>
</dbReference>
<evidence type="ECO:0000313" key="1">
    <source>
        <dbReference type="Proteomes" id="UP000887574"/>
    </source>
</evidence>